<proteinExistence type="predicted"/>
<comment type="caution">
    <text evidence="1">The sequence shown here is derived from an EMBL/GenBank/DDBJ whole genome shotgun (WGS) entry which is preliminary data.</text>
</comment>
<reference evidence="1" key="1">
    <citation type="submission" date="2019-08" db="EMBL/GenBank/DDBJ databases">
        <authorList>
            <person name="Kucharzyk K."/>
            <person name="Murdoch R.W."/>
            <person name="Higgins S."/>
            <person name="Loffler F."/>
        </authorList>
    </citation>
    <scope>NUCLEOTIDE SEQUENCE</scope>
</reference>
<dbReference type="AlphaFoldDB" id="A0A644YHL8"/>
<name>A0A644YHL8_9ZZZZ</name>
<accession>A0A644YHL8</accession>
<sequence length="80" mass="9559">MNTIELKNNFHRLIDTIENEAMLTKFYAIMSRAKESTDGNLWEKLSAKEQSELLLSFEESEDEINLIPYSEIRKKYEKWL</sequence>
<dbReference type="EMBL" id="VSSQ01005124">
    <property type="protein sequence ID" value="MPM27950.1"/>
    <property type="molecule type" value="Genomic_DNA"/>
</dbReference>
<organism evidence="1">
    <name type="scientific">bioreactor metagenome</name>
    <dbReference type="NCBI Taxonomy" id="1076179"/>
    <lineage>
        <taxon>unclassified sequences</taxon>
        <taxon>metagenomes</taxon>
        <taxon>ecological metagenomes</taxon>
    </lineage>
</organism>
<protein>
    <submittedName>
        <fullName evidence="1">Uncharacterized protein</fullName>
    </submittedName>
</protein>
<evidence type="ECO:0000313" key="1">
    <source>
        <dbReference type="EMBL" id="MPM27950.1"/>
    </source>
</evidence>
<gene>
    <name evidence="1" type="ORF">SDC9_74467</name>
</gene>